<proteinExistence type="predicted"/>
<keyword evidence="1 3" id="KW-0808">Transferase</keyword>
<comment type="caution">
    <text evidence="3">The sequence shown here is derived from an EMBL/GenBank/DDBJ whole genome shotgun (WGS) entry which is preliminary data.</text>
</comment>
<feature type="domain" description="Glycosyl transferase family 1" evidence="2">
    <location>
        <begin position="194"/>
        <end position="281"/>
    </location>
</feature>
<dbReference type="Proteomes" id="UP000292564">
    <property type="component" value="Unassembled WGS sequence"/>
</dbReference>
<organism evidence="3 4">
    <name type="scientific">Krasilnikovia cinnamomea</name>
    <dbReference type="NCBI Taxonomy" id="349313"/>
    <lineage>
        <taxon>Bacteria</taxon>
        <taxon>Bacillati</taxon>
        <taxon>Actinomycetota</taxon>
        <taxon>Actinomycetes</taxon>
        <taxon>Micromonosporales</taxon>
        <taxon>Micromonosporaceae</taxon>
        <taxon>Krasilnikovia</taxon>
    </lineage>
</organism>
<dbReference type="RefSeq" id="WP_130512452.1">
    <property type="nucleotide sequence ID" value="NZ_SHKY01000001.1"/>
</dbReference>
<dbReference type="EMBL" id="SHKY01000001">
    <property type="protein sequence ID" value="RZU54035.1"/>
    <property type="molecule type" value="Genomic_DNA"/>
</dbReference>
<dbReference type="Gene3D" id="3.40.50.2000">
    <property type="entry name" value="Glycogen Phosphorylase B"/>
    <property type="match status" value="1"/>
</dbReference>
<sequence>MNILLWHVHGSWTTAFVQGKHRYLIPVNQRRDAWGRGRARTFDWPSSAEELPLDQIRDADVAIVQRPEELALVPPGLPVIYVEHNTPKGDVPNTRHPAAGRDDLVIAHVTHFNELFWDTGGTRTTVIEHGVVEPAARWSGELDRLAVVTNEPVRRGRVTGTDLFDRFAAVAPLDVFGMGVAGLAGQRITVHDDPPQREMHEQVARRRAYAHLCRWTSLGLSLIEAMQMGMPVLALATTEAVEAVPPDAGVLSTRVDTLIDAAHWLLDDPDAARRLGDRARQVALTRYGLDRFLADWDRLLEEETCASR</sequence>
<dbReference type="SUPFAM" id="SSF53756">
    <property type="entry name" value="UDP-Glycosyltransferase/glycogen phosphorylase"/>
    <property type="match status" value="1"/>
</dbReference>
<dbReference type="AlphaFoldDB" id="A0A4Q7ZTZ6"/>
<dbReference type="GO" id="GO:0016757">
    <property type="term" value="F:glycosyltransferase activity"/>
    <property type="evidence" value="ECO:0007669"/>
    <property type="project" value="InterPro"/>
</dbReference>
<protein>
    <submittedName>
        <fullName evidence="3">Glycosyl transferase family 1</fullName>
    </submittedName>
</protein>
<gene>
    <name evidence="3" type="ORF">EV385_5972</name>
</gene>
<evidence type="ECO:0000313" key="3">
    <source>
        <dbReference type="EMBL" id="RZU54035.1"/>
    </source>
</evidence>
<evidence type="ECO:0000313" key="4">
    <source>
        <dbReference type="Proteomes" id="UP000292564"/>
    </source>
</evidence>
<name>A0A4Q7ZTZ6_9ACTN</name>
<evidence type="ECO:0000256" key="1">
    <source>
        <dbReference type="ARBA" id="ARBA00022679"/>
    </source>
</evidence>
<dbReference type="Pfam" id="PF00534">
    <property type="entry name" value="Glycos_transf_1"/>
    <property type="match status" value="1"/>
</dbReference>
<reference evidence="3 4" key="1">
    <citation type="submission" date="2019-02" db="EMBL/GenBank/DDBJ databases">
        <title>Sequencing the genomes of 1000 actinobacteria strains.</title>
        <authorList>
            <person name="Klenk H.-P."/>
        </authorList>
    </citation>
    <scope>NUCLEOTIDE SEQUENCE [LARGE SCALE GENOMIC DNA]</scope>
    <source>
        <strain evidence="3 4">DSM 45162</strain>
    </source>
</reference>
<accession>A0A4Q7ZTZ6</accession>
<dbReference type="InterPro" id="IPR001296">
    <property type="entry name" value="Glyco_trans_1"/>
</dbReference>
<evidence type="ECO:0000259" key="2">
    <source>
        <dbReference type="Pfam" id="PF00534"/>
    </source>
</evidence>
<keyword evidence="4" id="KW-1185">Reference proteome</keyword>
<dbReference type="OrthoDB" id="9794513at2"/>